<evidence type="ECO:0000256" key="5">
    <source>
        <dbReference type="ARBA" id="ARBA00022737"/>
    </source>
</evidence>
<dbReference type="PANTHER" id="PTHR16036:SF2">
    <property type="entry name" value="TRNA ENDONUCLEASE ANKZF1"/>
    <property type="match status" value="1"/>
</dbReference>
<dbReference type="GO" id="GO:0016787">
    <property type="term" value="F:hydrolase activity"/>
    <property type="evidence" value="ECO:0007669"/>
    <property type="project" value="UniProtKB-KW"/>
</dbReference>
<protein>
    <recommendedName>
        <fullName evidence="12">VLRF1 domain-containing protein</fullName>
    </recommendedName>
</protein>
<evidence type="ECO:0000256" key="6">
    <source>
        <dbReference type="ARBA" id="ARBA00022759"/>
    </source>
</evidence>
<dbReference type="InterPro" id="IPR002110">
    <property type="entry name" value="Ankyrin_rpt"/>
</dbReference>
<dbReference type="InterPro" id="IPR047139">
    <property type="entry name" value="ANKZ1/VMS1"/>
</dbReference>
<dbReference type="VEuPathDB" id="FungiDB:YALI1_E30958g"/>
<evidence type="ECO:0000256" key="2">
    <source>
        <dbReference type="ARBA" id="ARBA00009262"/>
    </source>
</evidence>
<accession>A0A371CAB2</accession>
<keyword evidence="9" id="KW-0175">Coiled coil</keyword>
<evidence type="ECO:0000256" key="7">
    <source>
        <dbReference type="ARBA" id="ARBA00022801"/>
    </source>
</evidence>
<dbReference type="AlphaFoldDB" id="A0A371CAB2"/>
<feature type="compositionally biased region" description="Acidic residues" evidence="11">
    <location>
        <begin position="100"/>
        <end position="112"/>
    </location>
</feature>
<evidence type="ECO:0000259" key="12">
    <source>
        <dbReference type="PROSITE" id="PS52044"/>
    </source>
</evidence>
<keyword evidence="6 10" id="KW-0255">Endonuclease</keyword>
<dbReference type="Proteomes" id="UP000256601">
    <property type="component" value="Unassembled WGS sequence"/>
</dbReference>
<feature type="compositionally biased region" description="Basic and acidic residues" evidence="11">
    <location>
        <begin position="571"/>
        <end position="584"/>
    </location>
</feature>
<organism evidence="13 14">
    <name type="scientific">Yarrowia lipolytica</name>
    <name type="common">Candida lipolytica</name>
    <dbReference type="NCBI Taxonomy" id="4952"/>
    <lineage>
        <taxon>Eukaryota</taxon>
        <taxon>Fungi</taxon>
        <taxon>Dikarya</taxon>
        <taxon>Ascomycota</taxon>
        <taxon>Saccharomycotina</taxon>
        <taxon>Dipodascomycetes</taxon>
        <taxon>Dipodascales</taxon>
        <taxon>Dipodascales incertae sedis</taxon>
        <taxon>Yarrowia</taxon>
    </lineage>
</organism>
<keyword evidence="4 10" id="KW-0540">Nuclease</keyword>
<feature type="region of interest" description="Disordered" evidence="11">
    <location>
        <begin position="512"/>
        <end position="584"/>
    </location>
</feature>
<feature type="compositionally biased region" description="Low complexity" evidence="11">
    <location>
        <begin position="229"/>
        <end position="250"/>
    </location>
</feature>
<dbReference type="InterPro" id="IPR041175">
    <property type="entry name" value="VLRF1/Vms1"/>
</dbReference>
<feature type="compositionally biased region" description="Basic and acidic residues" evidence="11">
    <location>
        <begin position="541"/>
        <end position="556"/>
    </location>
</feature>
<evidence type="ECO:0000256" key="3">
    <source>
        <dbReference type="ARBA" id="ARBA00022490"/>
    </source>
</evidence>
<dbReference type="Pfam" id="PF00023">
    <property type="entry name" value="Ank"/>
    <property type="match status" value="1"/>
</dbReference>
<dbReference type="GO" id="GO:0036503">
    <property type="term" value="P:ERAD pathway"/>
    <property type="evidence" value="ECO:0007669"/>
    <property type="project" value="TreeGrafter"/>
</dbReference>
<evidence type="ECO:0000256" key="8">
    <source>
        <dbReference type="ARBA" id="ARBA00023043"/>
    </source>
</evidence>
<comment type="domain">
    <text evidence="10">The VLRF1 domain mediates binding to the 60S ribosomal subunit.</text>
</comment>
<evidence type="ECO:0000256" key="4">
    <source>
        <dbReference type="ARBA" id="ARBA00022722"/>
    </source>
</evidence>
<evidence type="ECO:0000256" key="9">
    <source>
        <dbReference type="ARBA" id="ARBA00023054"/>
    </source>
</evidence>
<dbReference type="PANTHER" id="PTHR16036">
    <property type="entry name" value="ANKYRIN REPEAT AND ZINC FINGER DOMAIN-CONTAINING PROTEIN 1"/>
    <property type="match status" value="1"/>
</dbReference>
<feature type="region of interest" description="Disordered" evidence="11">
    <location>
        <begin position="81"/>
        <end position="113"/>
    </location>
</feature>
<keyword evidence="5" id="KW-0677">Repeat</keyword>
<keyword evidence="3 10" id="KW-0963">Cytoplasm</keyword>
<dbReference type="InterPro" id="IPR036770">
    <property type="entry name" value="Ankyrin_rpt-contain_sf"/>
</dbReference>
<dbReference type="EMBL" id="KZ858970">
    <property type="protein sequence ID" value="RDW27010.1"/>
    <property type="molecule type" value="Genomic_DNA"/>
</dbReference>
<reference evidence="13 14" key="1">
    <citation type="submission" date="2018-07" db="EMBL/GenBank/DDBJ databases">
        <title>Draft Genome Assemblies for Five Robust Yarrowia lipolytica Strains Exhibiting High Lipid Production and Pentose Sugar Utilization and Sugar Alcohol Secretion from Undetoxified Lignocellulosic Biomass Hydrolysates.</title>
        <authorList>
            <consortium name="DOE Joint Genome Institute"/>
            <person name="Walker C."/>
            <person name="Ryu S."/>
            <person name="Na H."/>
            <person name="Zane M."/>
            <person name="LaButti K."/>
            <person name="Lipzen A."/>
            <person name="Haridas S."/>
            <person name="Barry K."/>
            <person name="Grigoriev I.V."/>
            <person name="Quarterman J."/>
            <person name="Slininger P."/>
            <person name="Dien B."/>
            <person name="Trinh C.T."/>
        </authorList>
    </citation>
    <scope>NUCLEOTIDE SEQUENCE [LARGE SCALE GENOMIC DNA]</scope>
    <source>
        <strain evidence="13 14">YB392</strain>
    </source>
</reference>
<feature type="region of interest" description="Disordered" evidence="11">
    <location>
        <begin position="345"/>
        <end position="389"/>
    </location>
</feature>
<evidence type="ECO:0000313" key="14">
    <source>
        <dbReference type="Proteomes" id="UP000256601"/>
    </source>
</evidence>
<name>A0A371CAB2_YARLL</name>
<feature type="compositionally biased region" description="Basic and acidic residues" evidence="11">
    <location>
        <begin position="353"/>
        <end position="368"/>
    </location>
</feature>
<feature type="domain" description="VLRF1" evidence="12">
    <location>
        <begin position="182"/>
        <end position="340"/>
    </location>
</feature>
<dbReference type="Pfam" id="PF18826">
    <property type="entry name" value="bVLRF1"/>
    <property type="match status" value="1"/>
</dbReference>
<dbReference type="GO" id="GO:0005737">
    <property type="term" value="C:cytoplasm"/>
    <property type="evidence" value="ECO:0007669"/>
    <property type="project" value="UniProtKB-SubCell"/>
</dbReference>
<sequence length="602" mass="67088">MAKAKQAPTAYFLYDLPESILKSLKVYDFNGVLRSEETEVKPSSQFSAEEKAFHRYNHKLRLQGLAAIRKPEYDQLLKDGLTDTQKDDDSDSNSNSNSNSEEDTESDSDEEFGLPRKMELASISEAGDGETAKDELKGSPVIFLKSPEVEPKTLTVYKNALGHVTPTESGILGEIQRVNTLPEATSVIIMAGGGHFAAAIFQHSPKIKNTMVPLILETKSFHRYTTRRSQGGSQSASDGSKGKAKSVGSSLRRYGESQLQMEVKELLTSPEWKKRLLPGLPTSAANIYIRASGKGSRGLVLGFEGCPIPKNDSRVKSIPFNTRRANYTEVLRSWTELSTVKVVDVSKEEEEAEKTREKEAEKARKEQSRLAAAEAKKQKQQQSQPTTVPLTPLMKQTSEITELIRKSRAPKLISYLKLQKLKSPYQLEFPEGDKTGTLCPTALHYAAKEGSAYIVSVLLKQLGADPTVTNSFGKTAWDLVSDSKTRDTFQLARGALGEDKWDWKASHVGEALTDEQIEQRDKKEAAEHDQKVKQSIAQQEEEQKEKESSKRYEKIVAKSGLGKRLPQMATKLEDTRGLSDEAKMRLERERRARAAEARFAKK</sequence>
<gene>
    <name evidence="13" type="ORF">B0I71DRAFT_163877</name>
</gene>
<evidence type="ECO:0000256" key="11">
    <source>
        <dbReference type="SAM" id="MobiDB-lite"/>
    </source>
</evidence>
<dbReference type="SUPFAM" id="SSF48403">
    <property type="entry name" value="Ankyrin repeat"/>
    <property type="match status" value="1"/>
</dbReference>
<feature type="compositionally biased region" description="Basic and acidic residues" evidence="11">
    <location>
        <begin position="517"/>
        <end position="532"/>
    </location>
</feature>
<dbReference type="PROSITE" id="PS52044">
    <property type="entry name" value="VLRF1"/>
    <property type="match status" value="1"/>
</dbReference>
<feature type="active site" evidence="10">
    <location>
        <position position="234"/>
    </location>
</feature>
<evidence type="ECO:0000256" key="10">
    <source>
        <dbReference type="PROSITE-ProRule" id="PRU01389"/>
    </source>
</evidence>
<comment type="similarity">
    <text evidence="2 10">Belongs to the ANKZF1/VMS1 family.</text>
</comment>
<proteinExistence type="inferred from homology"/>
<evidence type="ECO:0000256" key="1">
    <source>
        <dbReference type="ARBA" id="ARBA00004496"/>
    </source>
</evidence>
<dbReference type="VEuPathDB" id="FungiDB:YALI0_E26081g"/>
<feature type="region of interest" description="Disordered" evidence="11">
    <location>
        <begin position="225"/>
        <end position="251"/>
    </location>
</feature>
<dbReference type="Gene3D" id="1.25.40.20">
    <property type="entry name" value="Ankyrin repeat-containing domain"/>
    <property type="match status" value="1"/>
</dbReference>
<keyword evidence="7 10" id="KW-0378">Hydrolase</keyword>
<evidence type="ECO:0000313" key="13">
    <source>
        <dbReference type="EMBL" id="RDW27010.1"/>
    </source>
</evidence>
<dbReference type="GO" id="GO:0004519">
    <property type="term" value="F:endonuclease activity"/>
    <property type="evidence" value="ECO:0007669"/>
    <property type="project" value="UniProtKB-KW"/>
</dbReference>
<comment type="subcellular location">
    <subcellularLocation>
        <location evidence="1">Cytoplasm</location>
    </subcellularLocation>
</comment>
<keyword evidence="8" id="KW-0040">ANK repeat</keyword>